<feature type="region of interest" description="Disordered" evidence="1">
    <location>
        <begin position="58"/>
        <end position="80"/>
    </location>
</feature>
<gene>
    <name evidence="2" type="ORF">DPMN_167340</name>
</gene>
<dbReference type="EMBL" id="JAIWYP010000008">
    <property type="protein sequence ID" value="KAH3789168.1"/>
    <property type="molecule type" value="Genomic_DNA"/>
</dbReference>
<name>A0A9D4IYP8_DREPO</name>
<sequence>MWSYGVGNVEYPEETTPVRYGDHQNGRRSTRNYSACHLNYAYQALQQVQWQEHSLLRDSQHTQPGPGIQDGLPAAPLCPM</sequence>
<proteinExistence type="predicted"/>
<evidence type="ECO:0000313" key="3">
    <source>
        <dbReference type="Proteomes" id="UP000828390"/>
    </source>
</evidence>
<reference evidence="2" key="1">
    <citation type="journal article" date="2019" name="bioRxiv">
        <title>The Genome of the Zebra Mussel, Dreissena polymorpha: A Resource for Invasive Species Research.</title>
        <authorList>
            <person name="McCartney M.A."/>
            <person name="Auch B."/>
            <person name="Kono T."/>
            <person name="Mallez S."/>
            <person name="Zhang Y."/>
            <person name="Obille A."/>
            <person name="Becker A."/>
            <person name="Abrahante J.E."/>
            <person name="Garbe J."/>
            <person name="Badalamenti J.P."/>
            <person name="Herman A."/>
            <person name="Mangelson H."/>
            <person name="Liachko I."/>
            <person name="Sullivan S."/>
            <person name="Sone E.D."/>
            <person name="Koren S."/>
            <person name="Silverstein K.A.T."/>
            <person name="Beckman K.B."/>
            <person name="Gohl D.M."/>
        </authorList>
    </citation>
    <scope>NUCLEOTIDE SEQUENCE</scope>
    <source>
        <strain evidence="2">Duluth1</strain>
        <tissue evidence="2">Whole animal</tissue>
    </source>
</reference>
<comment type="caution">
    <text evidence="2">The sequence shown here is derived from an EMBL/GenBank/DDBJ whole genome shotgun (WGS) entry which is preliminary data.</text>
</comment>
<accession>A0A9D4IYP8</accession>
<dbReference type="Proteomes" id="UP000828390">
    <property type="component" value="Unassembled WGS sequence"/>
</dbReference>
<organism evidence="2 3">
    <name type="scientific">Dreissena polymorpha</name>
    <name type="common">Zebra mussel</name>
    <name type="synonym">Mytilus polymorpha</name>
    <dbReference type="NCBI Taxonomy" id="45954"/>
    <lineage>
        <taxon>Eukaryota</taxon>
        <taxon>Metazoa</taxon>
        <taxon>Spiralia</taxon>
        <taxon>Lophotrochozoa</taxon>
        <taxon>Mollusca</taxon>
        <taxon>Bivalvia</taxon>
        <taxon>Autobranchia</taxon>
        <taxon>Heteroconchia</taxon>
        <taxon>Euheterodonta</taxon>
        <taxon>Imparidentia</taxon>
        <taxon>Neoheterodontei</taxon>
        <taxon>Myida</taxon>
        <taxon>Dreissenoidea</taxon>
        <taxon>Dreissenidae</taxon>
        <taxon>Dreissena</taxon>
    </lineage>
</organism>
<protein>
    <submittedName>
        <fullName evidence="2">Uncharacterized protein</fullName>
    </submittedName>
</protein>
<reference evidence="2" key="2">
    <citation type="submission" date="2020-11" db="EMBL/GenBank/DDBJ databases">
        <authorList>
            <person name="McCartney M.A."/>
            <person name="Auch B."/>
            <person name="Kono T."/>
            <person name="Mallez S."/>
            <person name="Becker A."/>
            <person name="Gohl D.M."/>
            <person name="Silverstein K.A.T."/>
            <person name="Koren S."/>
            <person name="Bechman K.B."/>
            <person name="Herman A."/>
            <person name="Abrahante J.E."/>
            <person name="Garbe J."/>
        </authorList>
    </citation>
    <scope>NUCLEOTIDE SEQUENCE</scope>
    <source>
        <strain evidence="2">Duluth1</strain>
        <tissue evidence="2">Whole animal</tissue>
    </source>
</reference>
<dbReference type="AlphaFoldDB" id="A0A9D4IYP8"/>
<evidence type="ECO:0000313" key="2">
    <source>
        <dbReference type="EMBL" id="KAH3789168.1"/>
    </source>
</evidence>
<evidence type="ECO:0000256" key="1">
    <source>
        <dbReference type="SAM" id="MobiDB-lite"/>
    </source>
</evidence>
<keyword evidence="3" id="KW-1185">Reference proteome</keyword>